<gene>
    <name evidence="1" type="ORF">HK44_020340</name>
</gene>
<proteinExistence type="predicted"/>
<dbReference type="RefSeq" id="WP_019689885.1">
    <property type="nucleotide sequence ID" value="NZ_AFOY02000004.1"/>
</dbReference>
<dbReference type="EMBL" id="AFOY02000004">
    <property type="protein sequence ID" value="EXF95760.1"/>
    <property type="molecule type" value="Genomic_DNA"/>
</dbReference>
<sequence length="206" mass="22312">MSAAQQAAPAITIPEIGQAYGGGFFSGITRDPDTGKRYLNITAGAAHELSGAWGEYGEKIEGANSFTSSRANTEAMAAAGSELAQQVLALDIGGFTDWAIPARDVQELQYRLFKPTTETNWQYGRSGDNPNSEPVGLLHTEDSPAQTTMEAFQAGGAEAFKPTWYWSSSQRSADYAFLMLFDDGYSDTSGKSYELRVRPVRSQLID</sequence>
<dbReference type="eggNOG" id="ENOG5032R37">
    <property type="taxonomic scope" value="Bacteria"/>
</dbReference>
<evidence type="ECO:0008006" key="3">
    <source>
        <dbReference type="Google" id="ProtNLM"/>
    </source>
</evidence>
<reference evidence="1 2" key="1">
    <citation type="journal article" date="2011" name="J. Bacteriol.">
        <title>Draft genome sequence of the polycyclic aromatic hydrocarbon-degrading, genetically engineered bioluminescent bioreporter Pseudomonas fluorescens HK44.</title>
        <authorList>
            <person name="Chauhan A."/>
            <person name="Layton A.C."/>
            <person name="Williams D.E."/>
            <person name="Smartt A.E."/>
            <person name="Ripp S."/>
            <person name="Karpinets T.V."/>
            <person name="Brown S.D."/>
            <person name="Sayler G.S."/>
        </authorList>
    </citation>
    <scope>NUCLEOTIDE SEQUENCE [LARGE SCALE GENOMIC DNA]</scope>
    <source>
        <strain evidence="1 2">HK44</strain>
    </source>
</reference>
<evidence type="ECO:0000313" key="1">
    <source>
        <dbReference type="EMBL" id="EXF95760.1"/>
    </source>
</evidence>
<dbReference type="HOGENOM" id="CLU_098648_0_0_6"/>
<dbReference type="PATRIC" id="fig|1042209.11.peg.590"/>
<comment type="caution">
    <text evidence="1">The sequence shown here is derived from an EMBL/GenBank/DDBJ whole genome shotgun (WGS) entry which is preliminary data.</text>
</comment>
<dbReference type="OrthoDB" id="6845395at2"/>
<dbReference type="AlphaFoldDB" id="A0A010SSJ8"/>
<accession>A0A010SSJ8</accession>
<name>A0A010SSJ8_PSEFL</name>
<dbReference type="Proteomes" id="UP000022611">
    <property type="component" value="Unassembled WGS sequence"/>
</dbReference>
<protein>
    <recommendedName>
        <fullName evidence="3">DUF1566 domain-containing protein</fullName>
    </recommendedName>
</protein>
<organism evidence="1 2">
    <name type="scientific">Pseudomonas fluorescens HK44</name>
    <dbReference type="NCBI Taxonomy" id="1042209"/>
    <lineage>
        <taxon>Bacteria</taxon>
        <taxon>Pseudomonadati</taxon>
        <taxon>Pseudomonadota</taxon>
        <taxon>Gammaproteobacteria</taxon>
        <taxon>Pseudomonadales</taxon>
        <taxon>Pseudomonadaceae</taxon>
        <taxon>Pseudomonas</taxon>
    </lineage>
</organism>
<evidence type="ECO:0000313" key="2">
    <source>
        <dbReference type="Proteomes" id="UP000022611"/>
    </source>
</evidence>